<evidence type="ECO:0000313" key="1">
    <source>
        <dbReference type="EMBL" id="KAF7322340.1"/>
    </source>
</evidence>
<comment type="caution">
    <text evidence="1">The sequence shown here is derived from an EMBL/GenBank/DDBJ whole genome shotgun (WGS) entry which is preliminary data.</text>
</comment>
<name>A0A8H6TNL0_MYCCL</name>
<evidence type="ECO:0000313" key="2">
    <source>
        <dbReference type="Proteomes" id="UP000613580"/>
    </source>
</evidence>
<keyword evidence="2" id="KW-1185">Reference proteome</keyword>
<organism evidence="1 2">
    <name type="scientific">Mycena chlorophos</name>
    <name type="common">Agaric fungus</name>
    <name type="synonym">Agaricus chlorophos</name>
    <dbReference type="NCBI Taxonomy" id="658473"/>
    <lineage>
        <taxon>Eukaryota</taxon>
        <taxon>Fungi</taxon>
        <taxon>Dikarya</taxon>
        <taxon>Basidiomycota</taxon>
        <taxon>Agaricomycotina</taxon>
        <taxon>Agaricomycetes</taxon>
        <taxon>Agaricomycetidae</taxon>
        <taxon>Agaricales</taxon>
        <taxon>Marasmiineae</taxon>
        <taxon>Mycenaceae</taxon>
        <taxon>Mycena</taxon>
    </lineage>
</organism>
<dbReference type="AlphaFoldDB" id="A0A8H6TNL0"/>
<sequence length="380" mass="41008">MHVVFNFHPLHIPSRLLIPSRPPETTYSCVFVAACIPDNRYNSAFALRHLSFSAAKEPFPGHICQYRSALTVGYKRRPAYFHQAMFAPLFLALPAFALALQPTTYTPSGRPIYNAPSGSRVLQNKTNLDVFARNGTLLHVFENVFNGGALPVQRRQDTSIGQIFTTLSENATLQSFNSTFVVPPAPTTFVSQYILLAQGMTTLDDTGAPEMFVGVALQYGGSPSGGGSFYTVDVLFELVSTGDLVFVGGGWSETPLDVNQTLSVTTTYLGNGTDIGVEAPYVYEVFLDLGTGSDAGFLADLLIGQNVPPQVVGFRLEEEGVDGPGEYPTGPLVFKDVAVELTTGFPKGLEWEVDGANAVDVDFEVVKGGARNGEIKINFL</sequence>
<accession>A0A8H6TNL0</accession>
<reference evidence="1" key="1">
    <citation type="submission" date="2020-05" db="EMBL/GenBank/DDBJ databases">
        <title>Mycena genomes resolve the evolution of fungal bioluminescence.</title>
        <authorList>
            <person name="Tsai I.J."/>
        </authorList>
    </citation>
    <scope>NUCLEOTIDE SEQUENCE</scope>
    <source>
        <strain evidence="1">110903Hualien_Pintung</strain>
    </source>
</reference>
<protein>
    <submittedName>
        <fullName evidence="1">Uncharacterized protein</fullName>
    </submittedName>
</protein>
<dbReference type="Proteomes" id="UP000613580">
    <property type="component" value="Unassembled WGS sequence"/>
</dbReference>
<proteinExistence type="predicted"/>
<gene>
    <name evidence="1" type="ORF">HMN09_00011700</name>
</gene>
<dbReference type="EMBL" id="JACAZE010000001">
    <property type="protein sequence ID" value="KAF7322340.1"/>
    <property type="molecule type" value="Genomic_DNA"/>
</dbReference>